<sequence length="154" mass="17852">MLRTRAIERVNIVYSPGLHLELPRLASAAVMRRQSISRRDRIQTDHFSPSLGTRGHLVATGVFNHRDKWMAHLVWRSSACTRSKWTLPQWQGNRSRLTSIAAHTDAVTPYTRHILTQHLLLLECLPEREQYYPTSLVPLRCAWSLLKLRMASRC</sequence>
<keyword evidence="2" id="KW-1185">Reference proteome</keyword>
<dbReference type="EMBL" id="MU274954">
    <property type="protein sequence ID" value="KAI0083751.1"/>
    <property type="molecule type" value="Genomic_DNA"/>
</dbReference>
<protein>
    <submittedName>
        <fullName evidence="1">Uncharacterized protein</fullName>
    </submittedName>
</protein>
<dbReference type="Proteomes" id="UP001055072">
    <property type="component" value="Unassembled WGS sequence"/>
</dbReference>
<comment type="caution">
    <text evidence="1">The sequence shown here is derived from an EMBL/GenBank/DDBJ whole genome shotgun (WGS) entry which is preliminary data.</text>
</comment>
<accession>A0ACB8TNZ8</accession>
<evidence type="ECO:0000313" key="2">
    <source>
        <dbReference type="Proteomes" id="UP001055072"/>
    </source>
</evidence>
<gene>
    <name evidence="1" type="ORF">BDY19DRAFT_615948</name>
</gene>
<name>A0ACB8TNZ8_9APHY</name>
<evidence type="ECO:0000313" key="1">
    <source>
        <dbReference type="EMBL" id="KAI0083751.1"/>
    </source>
</evidence>
<proteinExistence type="predicted"/>
<organism evidence="1 2">
    <name type="scientific">Irpex rosettiformis</name>
    <dbReference type="NCBI Taxonomy" id="378272"/>
    <lineage>
        <taxon>Eukaryota</taxon>
        <taxon>Fungi</taxon>
        <taxon>Dikarya</taxon>
        <taxon>Basidiomycota</taxon>
        <taxon>Agaricomycotina</taxon>
        <taxon>Agaricomycetes</taxon>
        <taxon>Polyporales</taxon>
        <taxon>Irpicaceae</taxon>
        <taxon>Irpex</taxon>
    </lineage>
</organism>
<reference evidence="1" key="1">
    <citation type="journal article" date="2021" name="Environ. Microbiol.">
        <title>Gene family expansions and transcriptome signatures uncover fungal adaptations to wood decay.</title>
        <authorList>
            <person name="Hage H."/>
            <person name="Miyauchi S."/>
            <person name="Viragh M."/>
            <person name="Drula E."/>
            <person name="Min B."/>
            <person name="Chaduli D."/>
            <person name="Navarro D."/>
            <person name="Favel A."/>
            <person name="Norest M."/>
            <person name="Lesage-Meessen L."/>
            <person name="Balint B."/>
            <person name="Merenyi Z."/>
            <person name="de Eugenio L."/>
            <person name="Morin E."/>
            <person name="Martinez A.T."/>
            <person name="Baldrian P."/>
            <person name="Stursova M."/>
            <person name="Martinez M.J."/>
            <person name="Novotny C."/>
            <person name="Magnuson J.K."/>
            <person name="Spatafora J.W."/>
            <person name="Maurice S."/>
            <person name="Pangilinan J."/>
            <person name="Andreopoulos W."/>
            <person name="LaButti K."/>
            <person name="Hundley H."/>
            <person name="Na H."/>
            <person name="Kuo A."/>
            <person name="Barry K."/>
            <person name="Lipzen A."/>
            <person name="Henrissat B."/>
            <person name="Riley R."/>
            <person name="Ahrendt S."/>
            <person name="Nagy L.G."/>
            <person name="Grigoriev I.V."/>
            <person name="Martin F."/>
            <person name="Rosso M.N."/>
        </authorList>
    </citation>
    <scope>NUCLEOTIDE SEQUENCE</scope>
    <source>
        <strain evidence="1">CBS 384.51</strain>
    </source>
</reference>